<dbReference type="Gene3D" id="3.40.50.720">
    <property type="entry name" value="NAD(P)-binding Rossmann-like Domain"/>
    <property type="match status" value="1"/>
</dbReference>
<proteinExistence type="predicted"/>
<comment type="caution">
    <text evidence="1">The sequence shown here is derived from an EMBL/GenBank/DDBJ whole genome shotgun (WGS) entry which is preliminary data.</text>
</comment>
<gene>
    <name evidence="1" type="ORF">S01H1_77480</name>
</gene>
<feature type="non-terminal residue" evidence="1">
    <location>
        <position position="33"/>
    </location>
</feature>
<sequence>MELTGLAGKNALVTGASRGIGKSIAKVLAKNGV</sequence>
<dbReference type="AlphaFoldDB" id="X0Y634"/>
<accession>X0Y634</accession>
<dbReference type="InterPro" id="IPR036291">
    <property type="entry name" value="NAD(P)-bd_dom_sf"/>
</dbReference>
<evidence type="ECO:0000313" key="1">
    <source>
        <dbReference type="EMBL" id="GAG51225.1"/>
    </source>
</evidence>
<dbReference type="SUPFAM" id="SSF51735">
    <property type="entry name" value="NAD(P)-binding Rossmann-fold domains"/>
    <property type="match status" value="1"/>
</dbReference>
<organism evidence="1">
    <name type="scientific">marine sediment metagenome</name>
    <dbReference type="NCBI Taxonomy" id="412755"/>
    <lineage>
        <taxon>unclassified sequences</taxon>
        <taxon>metagenomes</taxon>
        <taxon>ecological metagenomes</taxon>
    </lineage>
</organism>
<name>X0Y634_9ZZZZ</name>
<dbReference type="Pfam" id="PF00106">
    <property type="entry name" value="adh_short"/>
    <property type="match status" value="1"/>
</dbReference>
<dbReference type="EMBL" id="BARS01052075">
    <property type="protein sequence ID" value="GAG51225.1"/>
    <property type="molecule type" value="Genomic_DNA"/>
</dbReference>
<dbReference type="InterPro" id="IPR002347">
    <property type="entry name" value="SDR_fam"/>
</dbReference>
<protein>
    <submittedName>
        <fullName evidence="1">Uncharacterized protein</fullName>
    </submittedName>
</protein>
<reference evidence="1" key="1">
    <citation type="journal article" date="2014" name="Front. Microbiol.">
        <title>High frequency of phylogenetically diverse reductive dehalogenase-homologous genes in deep subseafloor sedimentary metagenomes.</title>
        <authorList>
            <person name="Kawai M."/>
            <person name="Futagami T."/>
            <person name="Toyoda A."/>
            <person name="Takaki Y."/>
            <person name="Nishi S."/>
            <person name="Hori S."/>
            <person name="Arai W."/>
            <person name="Tsubouchi T."/>
            <person name="Morono Y."/>
            <person name="Uchiyama I."/>
            <person name="Ito T."/>
            <person name="Fujiyama A."/>
            <person name="Inagaki F."/>
            <person name="Takami H."/>
        </authorList>
    </citation>
    <scope>NUCLEOTIDE SEQUENCE</scope>
    <source>
        <strain evidence="1">Expedition CK06-06</strain>
    </source>
</reference>